<gene>
    <name evidence="2" type="ORF">CB5_LOCUS13606</name>
</gene>
<name>A0A6V7PHM6_ANACO</name>
<accession>A0A6V7PHM6</accession>
<protein>
    <submittedName>
        <fullName evidence="2">Uncharacterized protein</fullName>
    </submittedName>
</protein>
<organism evidence="2">
    <name type="scientific">Ananas comosus var. bracteatus</name>
    <name type="common">red pineapple</name>
    <dbReference type="NCBI Taxonomy" id="296719"/>
    <lineage>
        <taxon>Eukaryota</taxon>
        <taxon>Viridiplantae</taxon>
        <taxon>Streptophyta</taxon>
        <taxon>Embryophyta</taxon>
        <taxon>Tracheophyta</taxon>
        <taxon>Spermatophyta</taxon>
        <taxon>Magnoliopsida</taxon>
        <taxon>Liliopsida</taxon>
        <taxon>Poales</taxon>
        <taxon>Bromeliaceae</taxon>
        <taxon>Bromelioideae</taxon>
        <taxon>Ananas</taxon>
    </lineage>
</organism>
<feature type="chain" id="PRO_5028213724" evidence="1">
    <location>
        <begin position="24"/>
        <end position="205"/>
    </location>
</feature>
<evidence type="ECO:0000256" key="1">
    <source>
        <dbReference type="SAM" id="SignalP"/>
    </source>
</evidence>
<proteinExistence type="predicted"/>
<keyword evidence="1" id="KW-0732">Signal</keyword>
<dbReference type="EMBL" id="LR862148">
    <property type="protein sequence ID" value="CAD1830395.1"/>
    <property type="molecule type" value="Genomic_DNA"/>
</dbReference>
<reference evidence="2" key="1">
    <citation type="submission" date="2020-07" db="EMBL/GenBank/DDBJ databases">
        <authorList>
            <person name="Lin J."/>
        </authorList>
    </citation>
    <scope>NUCLEOTIDE SEQUENCE</scope>
</reference>
<evidence type="ECO:0000313" key="2">
    <source>
        <dbReference type="EMBL" id="CAD1830395.1"/>
    </source>
</evidence>
<sequence length="205" mass="22270">MSLRFSLFGCCFGFVLIFPAIRGCPDASGGEHGDRWSVLITTLTFPWIRSPVDILLQSGDRRDIRTGGYFDPTSLHSVSVDLVGLLLHSVSVDLVGLLLHSVSVDLVGLLLHSVSVDLVDCGCDPVVSLVRHANTKETLSEWTEELCICGGLTSAIYAIYEPTSVEVWARLWRPNFPGVHPSKGYSRSSTLNSLNLLGLATIQNA</sequence>
<feature type="signal peptide" evidence="1">
    <location>
        <begin position="1"/>
        <end position="23"/>
    </location>
</feature>
<dbReference type="AlphaFoldDB" id="A0A6V7PHM6"/>